<evidence type="ECO:0000313" key="2">
    <source>
        <dbReference type="Proteomes" id="UP000019063"/>
    </source>
</evidence>
<proteinExistence type="predicted"/>
<dbReference type="RefSeq" id="WP_131618206.1">
    <property type="nucleotide sequence ID" value="NZ_AQQW01000021.1"/>
</dbReference>
<dbReference type="Proteomes" id="UP000019063">
    <property type="component" value="Unassembled WGS sequence"/>
</dbReference>
<evidence type="ECO:0000313" key="1">
    <source>
        <dbReference type="EMBL" id="ETW10874.1"/>
    </source>
</evidence>
<protein>
    <submittedName>
        <fullName evidence="1">Uncharacterized protein</fullName>
    </submittedName>
</protein>
<name>W4HDV2_9RHOB</name>
<accession>W4HDV2</accession>
<comment type="caution">
    <text evidence="1">The sequence shown here is derived from an EMBL/GenBank/DDBJ whole genome shotgun (WGS) entry which is preliminary data.</text>
</comment>
<keyword evidence="2" id="KW-1185">Reference proteome</keyword>
<sequence length="63" mass="6565">MSAKPDALTGEILEAGDLQDGADAVMFTCTDCGRCVIGETVRVRDHGLTCTGCDALEAGEIDF</sequence>
<organism evidence="1 2">
    <name type="scientific">Roseivivax marinus</name>
    <dbReference type="NCBI Taxonomy" id="1379903"/>
    <lineage>
        <taxon>Bacteria</taxon>
        <taxon>Pseudomonadati</taxon>
        <taxon>Pseudomonadota</taxon>
        <taxon>Alphaproteobacteria</taxon>
        <taxon>Rhodobacterales</taxon>
        <taxon>Roseobacteraceae</taxon>
        <taxon>Roseivivax</taxon>
    </lineage>
</organism>
<gene>
    <name evidence="1" type="ORF">ATO8_19794</name>
</gene>
<dbReference type="EMBL" id="AQQW01000021">
    <property type="protein sequence ID" value="ETW10874.1"/>
    <property type="molecule type" value="Genomic_DNA"/>
</dbReference>
<reference evidence="1 2" key="1">
    <citation type="journal article" date="2014" name="Antonie Van Leeuwenhoek">
        <title>Roseivivax atlanticus sp. nov., isolated from surface seawater of the Atlantic Ocean.</title>
        <authorList>
            <person name="Li G."/>
            <person name="Lai Q."/>
            <person name="Liu X."/>
            <person name="Sun F."/>
            <person name="Shao Z."/>
        </authorList>
    </citation>
    <scope>NUCLEOTIDE SEQUENCE [LARGE SCALE GENOMIC DNA]</scope>
    <source>
        <strain evidence="1 2">22II-s10s</strain>
    </source>
</reference>
<dbReference type="AlphaFoldDB" id="W4HDV2"/>
<dbReference type="STRING" id="1379903.ATO8_19794"/>